<feature type="transmembrane region" description="Helical" evidence="17">
    <location>
        <begin position="293"/>
        <end position="315"/>
    </location>
</feature>
<keyword evidence="5 17" id="KW-0813">Transport</keyword>
<sequence>MTKNKLNLYFFIILMMMSFMTLIISMNMILYDYSIMMEWNIMSINSCNMYMTLIFDFMSLMFLSTVMFISSVVIMYSGEYMMMDKFINRFIYIVMMFVFSMLMLIISPNMISIIIGWDGLGLVSYCLVIYYQNISSNNAGMLTALMNRVGDVAILVSIAWMVNFGSWNFCLFIDKMMMGNMIMLIVLAGFTKSAQIPFSSWLPAAMAAPTPVSALVHSSTLVTAGVYLMIRFSNLIIQIEFINFILLMSILTMIMSGVGANFEFDLKKIIALSTLSQLGIMMSILMFGYPMLAFFHLIIHALFKASLFLCAGVIIHNLNNNQDIRLMGCLSYQMPMIMSMMNIANLSLCGIPFMSGFYSKDLIMESMCFSDINFVMMLMMYLGIGLTSFYSARLSYFVMIKDNNHYSFMSIIEPMNNMMKSIIMLTTYSIISGSLYMWLMFNQSHVIILSIEAKMMTMIFSMLGIFLGYELSFFSNNKNSIINEFLGSMWFMKQISTFHNQPLLLNNSLMFQKSIDQGWGENLGPQGLINMLNMFKLFNLKINENNFKIQMISFIFWMLFIYMM</sequence>
<feature type="transmembrane region" description="Helical" evidence="17">
    <location>
        <begin position="152"/>
        <end position="169"/>
    </location>
</feature>
<keyword evidence="14 17" id="KW-0496">Mitochondrion</keyword>
<evidence type="ECO:0000256" key="12">
    <source>
        <dbReference type="ARBA" id="ARBA00023027"/>
    </source>
</evidence>
<evidence type="ECO:0000256" key="4">
    <source>
        <dbReference type="ARBA" id="ARBA00021096"/>
    </source>
</evidence>
<feature type="domain" description="NADH:quinone oxidoreductase/Mrp antiporter transmembrane" evidence="18">
    <location>
        <begin position="107"/>
        <end position="379"/>
    </location>
</feature>
<keyword evidence="10" id="KW-0249">Electron transport</keyword>
<feature type="transmembrane region" description="Helical" evidence="17">
    <location>
        <begin position="7"/>
        <end position="30"/>
    </location>
</feature>
<comment type="function">
    <text evidence="1">Core subunit of the mitochondrial membrane respiratory chain NADH dehydrogenase (Complex I) that is believed to belong to the minimal assembly required for catalysis. Complex I functions in the transfer of electrons from NADH to the respiratory chain. The immediate electron acceptor for the enzyme is believed to be ubiquinone.</text>
</comment>
<dbReference type="GO" id="GO:0003954">
    <property type="term" value="F:NADH dehydrogenase activity"/>
    <property type="evidence" value="ECO:0007669"/>
    <property type="project" value="TreeGrafter"/>
</dbReference>
<dbReference type="EMBL" id="MG737809">
    <property type="protein sequence ID" value="AWV84388.1"/>
    <property type="molecule type" value="Genomic_DNA"/>
</dbReference>
<keyword evidence="11 17" id="KW-1133">Transmembrane helix</keyword>
<dbReference type="GO" id="GO:0005743">
    <property type="term" value="C:mitochondrial inner membrane"/>
    <property type="evidence" value="ECO:0007669"/>
    <property type="project" value="UniProtKB-SubCell"/>
</dbReference>
<keyword evidence="15 17" id="KW-0472">Membrane</keyword>
<evidence type="ECO:0000259" key="20">
    <source>
        <dbReference type="Pfam" id="PF06455"/>
    </source>
</evidence>
<keyword evidence="8" id="KW-0999">Mitochondrion inner membrane</keyword>
<accession>A0A3S5GLC3</accession>
<evidence type="ECO:0000259" key="18">
    <source>
        <dbReference type="Pfam" id="PF00361"/>
    </source>
</evidence>
<feature type="transmembrane region" description="Helical" evidence="17">
    <location>
        <begin position="242"/>
        <end position="262"/>
    </location>
</feature>
<comment type="similarity">
    <text evidence="17">Belongs to the complex I subunit 5 family.</text>
</comment>
<feature type="transmembrane region" description="Helical" evidence="17">
    <location>
        <begin position="378"/>
        <end position="400"/>
    </location>
</feature>
<proteinExistence type="inferred from homology"/>
<feature type="transmembrane region" description="Helical" evidence="17">
    <location>
        <begin position="111"/>
        <end position="131"/>
    </location>
</feature>
<feature type="transmembrane region" description="Helical" evidence="17">
    <location>
        <begin position="447"/>
        <end position="469"/>
    </location>
</feature>
<evidence type="ECO:0000256" key="3">
    <source>
        <dbReference type="ARBA" id="ARBA00012944"/>
    </source>
</evidence>
<evidence type="ECO:0000256" key="11">
    <source>
        <dbReference type="ARBA" id="ARBA00022989"/>
    </source>
</evidence>
<reference evidence="21" key="1">
    <citation type="journal article" date="2018" name="J. Hered.">
        <title>One hundred mitochondrial genomes of cicadas.</title>
        <authorList>
            <person name="Lukasik P."/>
            <person name="Chong R.A."/>
            <person name="Nazario K."/>
            <person name="Matsuura Y."/>
            <person name="Bublitz D."/>
            <person name="Campbell M.A."/>
            <person name="Meyer M."/>
            <person name="Van Leuven J.T."/>
            <person name="Pessacq P."/>
            <person name="Veloso C."/>
            <person name="Simon C."/>
            <person name="McCutcheon J.P."/>
        </authorList>
    </citation>
    <scope>NUCLEOTIDE SEQUENCE</scope>
    <source>
        <strain evidence="21">PL1001</strain>
        <tissue evidence="21">Bacteriome</tissue>
    </source>
</reference>
<feature type="transmembrane region" description="Helical" evidence="17">
    <location>
        <begin position="269"/>
        <end position="287"/>
    </location>
</feature>
<comment type="function">
    <text evidence="17">Core subunit of the mitochondrial membrane respiratory chain NADH dehydrogenase (Complex I) which catalyzes electron transfer from NADH through the respiratory chain, using ubiquinone as an electron acceptor. Essential for the catalytic activity and assembly of complex I.</text>
</comment>
<feature type="transmembrane region" description="Helical" evidence="17">
    <location>
        <begin position="546"/>
        <end position="563"/>
    </location>
</feature>
<dbReference type="EC" id="7.1.1.2" evidence="3 17"/>
<dbReference type="InterPro" id="IPR003945">
    <property type="entry name" value="NU5C-like"/>
</dbReference>
<dbReference type="GO" id="GO:0008137">
    <property type="term" value="F:NADH dehydrogenase (ubiquinone) activity"/>
    <property type="evidence" value="ECO:0007669"/>
    <property type="project" value="UniProtKB-EC"/>
</dbReference>
<evidence type="ECO:0000256" key="13">
    <source>
        <dbReference type="ARBA" id="ARBA00023075"/>
    </source>
</evidence>
<keyword evidence="12 17" id="KW-0520">NAD</keyword>
<evidence type="ECO:0000256" key="16">
    <source>
        <dbReference type="ARBA" id="ARBA00049551"/>
    </source>
</evidence>
<feature type="transmembrane region" description="Helical" evidence="17">
    <location>
        <begin position="181"/>
        <end position="202"/>
    </location>
</feature>
<protein>
    <recommendedName>
        <fullName evidence="4 17">NADH-ubiquinone oxidoreductase chain 5</fullName>
        <ecNumber evidence="3 17">7.1.1.2</ecNumber>
    </recommendedName>
</protein>
<gene>
    <name evidence="21" type="primary">nad5</name>
</gene>
<feature type="transmembrane region" description="Helical" evidence="17">
    <location>
        <begin position="336"/>
        <end position="358"/>
    </location>
</feature>
<evidence type="ECO:0000256" key="2">
    <source>
        <dbReference type="ARBA" id="ARBA00004448"/>
    </source>
</evidence>
<evidence type="ECO:0000256" key="8">
    <source>
        <dbReference type="ARBA" id="ARBA00022792"/>
    </source>
</evidence>
<dbReference type="PRINTS" id="PR01434">
    <property type="entry name" value="NADHDHGNASE5"/>
</dbReference>
<comment type="catalytic activity">
    <reaction evidence="16 17">
        <text>a ubiquinone + NADH + 5 H(+)(in) = a ubiquinol + NAD(+) + 4 H(+)(out)</text>
        <dbReference type="Rhea" id="RHEA:29091"/>
        <dbReference type="Rhea" id="RHEA-COMP:9565"/>
        <dbReference type="Rhea" id="RHEA-COMP:9566"/>
        <dbReference type="ChEBI" id="CHEBI:15378"/>
        <dbReference type="ChEBI" id="CHEBI:16389"/>
        <dbReference type="ChEBI" id="CHEBI:17976"/>
        <dbReference type="ChEBI" id="CHEBI:57540"/>
        <dbReference type="ChEBI" id="CHEBI:57945"/>
        <dbReference type="EC" id="7.1.1.2"/>
    </reaction>
</comment>
<dbReference type="InterPro" id="IPR001516">
    <property type="entry name" value="Proton_antipo_N"/>
</dbReference>
<keyword evidence="6" id="KW-0679">Respiratory chain</keyword>
<dbReference type="Pfam" id="PF06455">
    <property type="entry name" value="NADH5_C"/>
    <property type="match status" value="1"/>
</dbReference>
<organism evidence="21">
    <name type="scientific">Platypedia putnami</name>
    <dbReference type="NCBI Taxonomy" id="324535"/>
    <lineage>
        <taxon>Eukaryota</taxon>
        <taxon>Metazoa</taxon>
        <taxon>Ecdysozoa</taxon>
        <taxon>Arthropoda</taxon>
        <taxon>Hexapoda</taxon>
        <taxon>Insecta</taxon>
        <taxon>Pterygota</taxon>
        <taxon>Neoptera</taxon>
        <taxon>Paraneoptera</taxon>
        <taxon>Hemiptera</taxon>
        <taxon>Auchenorrhyncha</taxon>
        <taxon>Cicadoidea</taxon>
        <taxon>Cicadidae</taxon>
        <taxon>Tibicininae</taxon>
        <taxon>Platypediini</taxon>
        <taxon>Platypedia</taxon>
    </lineage>
</organism>
<dbReference type="InterPro" id="IPR001750">
    <property type="entry name" value="ND/Mrp_TM"/>
</dbReference>
<feature type="transmembrane region" description="Helical" evidence="17">
    <location>
        <begin position="421"/>
        <end position="441"/>
    </location>
</feature>
<dbReference type="GO" id="GO:0042773">
    <property type="term" value="P:ATP synthesis coupled electron transport"/>
    <property type="evidence" value="ECO:0007669"/>
    <property type="project" value="InterPro"/>
</dbReference>
<geneLocation type="mitochondrion" evidence="21"/>
<feature type="transmembrane region" description="Helical" evidence="17">
    <location>
        <begin position="214"/>
        <end position="230"/>
    </location>
</feature>
<evidence type="ECO:0000256" key="6">
    <source>
        <dbReference type="ARBA" id="ARBA00022660"/>
    </source>
</evidence>
<dbReference type="PANTHER" id="PTHR42829:SF2">
    <property type="entry name" value="NADH-UBIQUINONE OXIDOREDUCTASE CHAIN 5"/>
    <property type="match status" value="1"/>
</dbReference>
<evidence type="ECO:0000256" key="17">
    <source>
        <dbReference type="RuleBase" id="RU003404"/>
    </source>
</evidence>
<name>A0A3S5GLC3_9HEMI</name>
<evidence type="ECO:0000313" key="21">
    <source>
        <dbReference type="EMBL" id="AWV84388.1"/>
    </source>
</evidence>
<feature type="domain" description="NADH-Ubiquinone oxidoreductase (complex I) chain 5 N-terminal" evidence="19">
    <location>
        <begin position="42"/>
        <end position="90"/>
    </location>
</feature>
<dbReference type="PANTHER" id="PTHR42829">
    <property type="entry name" value="NADH-UBIQUINONE OXIDOREDUCTASE CHAIN 5"/>
    <property type="match status" value="1"/>
</dbReference>
<evidence type="ECO:0000256" key="7">
    <source>
        <dbReference type="ARBA" id="ARBA00022692"/>
    </source>
</evidence>
<keyword evidence="13 17" id="KW-0830">Ubiquinone</keyword>
<evidence type="ECO:0000256" key="15">
    <source>
        <dbReference type="ARBA" id="ARBA00023136"/>
    </source>
</evidence>
<dbReference type="Pfam" id="PF00662">
    <property type="entry name" value="Proton_antipo_N"/>
    <property type="match status" value="1"/>
</dbReference>
<dbReference type="Pfam" id="PF00361">
    <property type="entry name" value="Proton_antipo_M"/>
    <property type="match status" value="1"/>
</dbReference>
<evidence type="ECO:0000256" key="5">
    <source>
        <dbReference type="ARBA" id="ARBA00022448"/>
    </source>
</evidence>
<feature type="transmembrane region" description="Helical" evidence="17">
    <location>
        <begin position="50"/>
        <end position="74"/>
    </location>
</feature>
<evidence type="ECO:0000256" key="14">
    <source>
        <dbReference type="ARBA" id="ARBA00023128"/>
    </source>
</evidence>
<dbReference type="GO" id="GO:0015990">
    <property type="term" value="P:electron transport coupled proton transport"/>
    <property type="evidence" value="ECO:0007669"/>
    <property type="project" value="TreeGrafter"/>
</dbReference>
<evidence type="ECO:0000256" key="10">
    <source>
        <dbReference type="ARBA" id="ARBA00022982"/>
    </source>
</evidence>
<comment type="subcellular location">
    <subcellularLocation>
        <location evidence="2">Mitochondrion inner membrane</location>
        <topology evidence="2">Multi-pass membrane protein</topology>
    </subcellularLocation>
</comment>
<dbReference type="AlphaFoldDB" id="A0A3S5GLC3"/>
<feature type="transmembrane region" description="Helical" evidence="17">
    <location>
        <begin position="86"/>
        <end position="105"/>
    </location>
</feature>
<evidence type="ECO:0000256" key="9">
    <source>
        <dbReference type="ARBA" id="ARBA00022967"/>
    </source>
</evidence>
<feature type="domain" description="NADH dehydrogenase subunit 5 C-terminal" evidence="20">
    <location>
        <begin position="390"/>
        <end position="564"/>
    </location>
</feature>
<keyword evidence="9" id="KW-1278">Translocase</keyword>
<keyword evidence="7 17" id="KW-0812">Transmembrane</keyword>
<evidence type="ECO:0000256" key="1">
    <source>
        <dbReference type="ARBA" id="ARBA00003257"/>
    </source>
</evidence>
<dbReference type="InterPro" id="IPR010934">
    <property type="entry name" value="NADH_DH_su5_C"/>
</dbReference>
<evidence type="ECO:0000259" key="19">
    <source>
        <dbReference type="Pfam" id="PF00662"/>
    </source>
</evidence>